<sequence>MKDLPEHRLLSKVRQCQRVRGRLDRQAGHRAARDARAAVPRPFDRSPTPSPAIRTGPAVVYSGPDYHTAVSPVTDAQLLLWLSKSHFVVLDGLDEVSDRKRASSYLHTSPFRIEAICCRRRRPACRAVRRSSLPMSSRSSSCLAIRSLDPSVTGHPRRTMRRETPYSTPSVTAGPPARPTDQQRRTPFMGQTRHEKRSQYTTEAPPPYHPGDRCRSLKSMPWLPRCSVAT</sequence>
<gene>
    <name evidence="2" type="ORF">BJ998_005000</name>
</gene>
<proteinExistence type="predicted"/>
<dbReference type="EMBL" id="JACHIR010000001">
    <property type="protein sequence ID" value="MBB5893804.1"/>
    <property type="molecule type" value="Genomic_DNA"/>
</dbReference>
<organism evidence="2 3">
    <name type="scientific">Kutzneria kofuensis</name>
    <dbReference type="NCBI Taxonomy" id="103725"/>
    <lineage>
        <taxon>Bacteria</taxon>
        <taxon>Bacillati</taxon>
        <taxon>Actinomycetota</taxon>
        <taxon>Actinomycetes</taxon>
        <taxon>Pseudonocardiales</taxon>
        <taxon>Pseudonocardiaceae</taxon>
        <taxon>Kutzneria</taxon>
    </lineage>
</organism>
<evidence type="ECO:0000313" key="3">
    <source>
        <dbReference type="Proteomes" id="UP000585638"/>
    </source>
</evidence>
<feature type="region of interest" description="Disordered" evidence="1">
    <location>
        <begin position="147"/>
        <end position="218"/>
    </location>
</feature>
<feature type="region of interest" description="Disordered" evidence="1">
    <location>
        <begin position="20"/>
        <end position="56"/>
    </location>
</feature>
<keyword evidence="3" id="KW-1185">Reference proteome</keyword>
<protein>
    <submittedName>
        <fullName evidence="2">Uncharacterized protein</fullName>
    </submittedName>
</protein>
<evidence type="ECO:0000256" key="1">
    <source>
        <dbReference type="SAM" id="MobiDB-lite"/>
    </source>
</evidence>
<evidence type="ECO:0000313" key="2">
    <source>
        <dbReference type="EMBL" id="MBB5893804.1"/>
    </source>
</evidence>
<dbReference type="Proteomes" id="UP000585638">
    <property type="component" value="Unassembled WGS sequence"/>
</dbReference>
<name>A0A7W9KJP8_9PSEU</name>
<comment type="caution">
    <text evidence="2">The sequence shown here is derived from an EMBL/GenBank/DDBJ whole genome shotgun (WGS) entry which is preliminary data.</text>
</comment>
<dbReference type="AlphaFoldDB" id="A0A7W9KJP8"/>
<accession>A0A7W9KJP8</accession>
<reference evidence="2 3" key="1">
    <citation type="submission" date="2020-08" db="EMBL/GenBank/DDBJ databases">
        <title>Sequencing the genomes of 1000 actinobacteria strains.</title>
        <authorList>
            <person name="Klenk H.-P."/>
        </authorList>
    </citation>
    <scope>NUCLEOTIDE SEQUENCE [LARGE SCALE GENOMIC DNA]</scope>
    <source>
        <strain evidence="2 3">DSM 43851</strain>
    </source>
</reference>
<feature type="compositionally biased region" description="Basic and acidic residues" evidence="1">
    <location>
        <begin position="21"/>
        <end position="36"/>
    </location>
</feature>